<feature type="compositionally biased region" description="Low complexity" evidence="1">
    <location>
        <begin position="70"/>
        <end position="95"/>
    </location>
</feature>
<reference evidence="2" key="2">
    <citation type="journal article" date="2016" name="Fungal Biol.">
        <title>Ochratoxin A production by Penicillium thymicola.</title>
        <authorList>
            <person name="Nguyen H.D.T."/>
            <person name="McMullin D.R."/>
            <person name="Ponomareva E."/>
            <person name="Riley R."/>
            <person name="Pomraning K.R."/>
            <person name="Baker S.E."/>
            <person name="Seifert K.A."/>
        </authorList>
    </citation>
    <scope>NUCLEOTIDE SEQUENCE</scope>
    <source>
        <strain evidence="2">DAOM 180753</strain>
    </source>
</reference>
<sequence length="118" mass="11591">MVSCNVHKNKGVSDQNYVVLTQGNKQATDDSIVAGPAIVEVGKKTAMGTPSGMAAMSMGGEKNMTMPTPSKSMTGSWGSSSATASASASPAYTGAGQKMTGSIAGVIAAGTFAAAGLI</sequence>
<gene>
    <name evidence="2" type="ORF">VN97_g7467</name>
</gene>
<evidence type="ECO:0000313" key="2">
    <source>
        <dbReference type="EMBL" id="KAJ9485884.1"/>
    </source>
</evidence>
<comment type="caution">
    <text evidence="2">The sequence shown here is derived from an EMBL/GenBank/DDBJ whole genome shotgun (WGS) entry which is preliminary data.</text>
</comment>
<proteinExistence type="predicted"/>
<evidence type="ECO:0000256" key="1">
    <source>
        <dbReference type="SAM" id="MobiDB-lite"/>
    </source>
</evidence>
<dbReference type="AlphaFoldDB" id="A0AAI9TGC5"/>
<protein>
    <submittedName>
        <fullName evidence="2">Uncharacterized protein</fullName>
    </submittedName>
</protein>
<dbReference type="EMBL" id="LACB01000241">
    <property type="protein sequence ID" value="KAJ9485884.1"/>
    <property type="molecule type" value="Genomic_DNA"/>
</dbReference>
<dbReference type="Proteomes" id="UP001227192">
    <property type="component" value="Unassembled WGS sequence"/>
</dbReference>
<keyword evidence="3" id="KW-1185">Reference proteome</keyword>
<evidence type="ECO:0000313" key="3">
    <source>
        <dbReference type="Proteomes" id="UP001227192"/>
    </source>
</evidence>
<organism evidence="2 3">
    <name type="scientific">Penicillium thymicola</name>
    <dbReference type="NCBI Taxonomy" id="293382"/>
    <lineage>
        <taxon>Eukaryota</taxon>
        <taxon>Fungi</taxon>
        <taxon>Dikarya</taxon>
        <taxon>Ascomycota</taxon>
        <taxon>Pezizomycotina</taxon>
        <taxon>Eurotiomycetes</taxon>
        <taxon>Eurotiomycetidae</taxon>
        <taxon>Eurotiales</taxon>
        <taxon>Aspergillaceae</taxon>
        <taxon>Penicillium</taxon>
    </lineage>
</organism>
<feature type="region of interest" description="Disordered" evidence="1">
    <location>
        <begin position="50"/>
        <end position="95"/>
    </location>
</feature>
<name>A0AAI9TGC5_PENTH</name>
<reference evidence="2" key="1">
    <citation type="submission" date="2015-06" db="EMBL/GenBank/DDBJ databases">
        <authorList>
            <person name="Nguyen H."/>
        </authorList>
    </citation>
    <scope>NUCLEOTIDE SEQUENCE</scope>
    <source>
        <strain evidence="2">DAOM 180753</strain>
    </source>
</reference>
<accession>A0AAI9TGC5</accession>